<feature type="region of interest" description="Disordered" evidence="1">
    <location>
        <begin position="87"/>
        <end position="131"/>
    </location>
</feature>
<sequence>MKTPRFIFEILTIRTMPFIGLSRLERSQLITNKEARHNNAVMIHISWCTFRTERLFNLGITLIFSSAWFGGMGWKPTLGPKDIAAQLVRKSPPAQASHVSRRQPNKQEDKKGWQGGNRNTEETSFHHSGTS</sequence>
<reference evidence="2" key="1">
    <citation type="submission" date="2020-08" db="EMBL/GenBank/DDBJ databases">
        <title>Multicomponent nature underlies the extraordinary mechanical properties of spider dragline silk.</title>
        <authorList>
            <person name="Kono N."/>
            <person name="Nakamura H."/>
            <person name="Mori M."/>
            <person name="Yoshida Y."/>
            <person name="Ohtoshi R."/>
            <person name="Malay A.D."/>
            <person name="Moran D.A.P."/>
            <person name="Tomita M."/>
            <person name="Numata K."/>
            <person name="Arakawa K."/>
        </authorList>
    </citation>
    <scope>NUCLEOTIDE SEQUENCE</scope>
</reference>
<protein>
    <submittedName>
        <fullName evidence="2">Uncharacterized protein</fullName>
    </submittedName>
</protein>
<dbReference type="Proteomes" id="UP000886998">
    <property type="component" value="Unassembled WGS sequence"/>
</dbReference>
<organism evidence="2 3">
    <name type="scientific">Trichonephila inaurata madagascariensis</name>
    <dbReference type="NCBI Taxonomy" id="2747483"/>
    <lineage>
        <taxon>Eukaryota</taxon>
        <taxon>Metazoa</taxon>
        <taxon>Ecdysozoa</taxon>
        <taxon>Arthropoda</taxon>
        <taxon>Chelicerata</taxon>
        <taxon>Arachnida</taxon>
        <taxon>Araneae</taxon>
        <taxon>Araneomorphae</taxon>
        <taxon>Entelegynae</taxon>
        <taxon>Araneoidea</taxon>
        <taxon>Nephilidae</taxon>
        <taxon>Trichonephila</taxon>
        <taxon>Trichonephila inaurata</taxon>
    </lineage>
</organism>
<evidence type="ECO:0000313" key="3">
    <source>
        <dbReference type="Proteomes" id="UP000886998"/>
    </source>
</evidence>
<evidence type="ECO:0000313" key="2">
    <source>
        <dbReference type="EMBL" id="GFY62452.1"/>
    </source>
</evidence>
<comment type="caution">
    <text evidence="2">The sequence shown here is derived from an EMBL/GenBank/DDBJ whole genome shotgun (WGS) entry which is preliminary data.</text>
</comment>
<proteinExistence type="predicted"/>
<dbReference type="EMBL" id="BMAV01014228">
    <property type="protein sequence ID" value="GFY62452.1"/>
    <property type="molecule type" value="Genomic_DNA"/>
</dbReference>
<keyword evidence="3" id="KW-1185">Reference proteome</keyword>
<accession>A0A8X7CEX9</accession>
<evidence type="ECO:0000256" key="1">
    <source>
        <dbReference type="SAM" id="MobiDB-lite"/>
    </source>
</evidence>
<dbReference type="AlphaFoldDB" id="A0A8X7CEX9"/>
<gene>
    <name evidence="2" type="ORF">TNIN_134981</name>
</gene>
<name>A0A8X7CEX9_9ARAC</name>